<accession>A0AB39X6N7</accession>
<sequence>MTAWLRYSARLKYCTFQLLPEICRIAVKRLRAERGWSQEQRQQKCMLSIHRAFRDLHGQLTAMTYGNGQQLTQIFSYDARGNILFFRTSPVLLAYTFLSVCKTSSGYSTLHSM</sequence>
<protein>
    <recommendedName>
        <fullName evidence="2">YD repeat-containing protein</fullName>
    </recommendedName>
</protein>
<dbReference type="RefSeq" id="WP_369743030.1">
    <property type="nucleotide sequence ID" value="NZ_CP165718.1"/>
</dbReference>
<reference evidence="1" key="1">
    <citation type="submission" date="2024-07" db="EMBL/GenBank/DDBJ databases">
        <title>Whole genome sequence of bacterial strains from algal surface.</title>
        <authorList>
            <person name="Kumar P."/>
        </authorList>
    </citation>
    <scope>NUCLEOTIDE SEQUENCE</scope>
    <source>
        <strain evidence="1">PP-1MA</strain>
    </source>
</reference>
<dbReference type="EMBL" id="CP165718">
    <property type="protein sequence ID" value="XDV09714.1"/>
    <property type="molecule type" value="Genomic_DNA"/>
</dbReference>
<dbReference type="InterPro" id="IPR031325">
    <property type="entry name" value="RHS_repeat"/>
</dbReference>
<organism evidence="1">
    <name type="scientific">Pseudidiomarina sp. PP-1MA</name>
    <dbReference type="NCBI Taxonomy" id="3237706"/>
    <lineage>
        <taxon>Bacteria</taxon>
        <taxon>Pseudomonadati</taxon>
        <taxon>Pseudomonadota</taxon>
        <taxon>Gammaproteobacteria</taxon>
        <taxon>Alteromonadales</taxon>
        <taxon>Idiomarinaceae</taxon>
        <taxon>Pseudidiomarina</taxon>
    </lineage>
</organism>
<gene>
    <name evidence="1" type="ORF">AB8S08_00465</name>
</gene>
<dbReference type="Pfam" id="PF05593">
    <property type="entry name" value="RHS_repeat"/>
    <property type="match status" value="1"/>
</dbReference>
<dbReference type="AlphaFoldDB" id="A0AB39X6N7"/>
<evidence type="ECO:0008006" key="2">
    <source>
        <dbReference type="Google" id="ProtNLM"/>
    </source>
</evidence>
<evidence type="ECO:0000313" key="1">
    <source>
        <dbReference type="EMBL" id="XDV09714.1"/>
    </source>
</evidence>
<proteinExistence type="predicted"/>
<name>A0AB39X6N7_9GAMM</name>